<dbReference type="Gene3D" id="3.20.20.80">
    <property type="entry name" value="Glycosidases"/>
    <property type="match status" value="1"/>
</dbReference>
<dbReference type="PRINTS" id="PR00738">
    <property type="entry name" value="GLHYDRLASE20"/>
</dbReference>
<dbReference type="SUPFAM" id="SSF51445">
    <property type="entry name" value="(Trans)glycosidases"/>
    <property type="match status" value="1"/>
</dbReference>
<organism evidence="10 11">
    <name type="scientific">Ladona fulva</name>
    <name type="common">Scarce chaser dragonfly</name>
    <name type="synonym">Libellula fulva</name>
    <dbReference type="NCBI Taxonomy" id="123851"/>
    <lineage>
        <taxon>Eukaryota</taxon>
        <taxon>Metazoa</taxon>
        <taxon>Ecdysozoa</taxon>
        <taxon>Arthropoda</taxon>
        <taxon>Hexapoda</taxon>
        <taxon>Insecta</taxon>
        <taxon>Pterygota</taxon>
        <taxon>Palaeoptera</taxon>
        <taxon>Odonata</taxon>
        <taxon>Epiprocta</taxon>
        <taxon>Anisoptera</taxon>
        <taxon>Libelluloidea</taxon>
        <taxon>Libellulidae</taxon>
        <taxon>Ladona</taxon>
    </lineage>
</organism>
<keyword evidence="4" id="KW-0732">Signal</keyword>
<dbReference type="GO" id="GO:0030203">
    <property type="term" value="P:glycosaminoglycan metabolic process"/>
    <property type="evidence" value="ECO:0007669"/>
    <property type="project" value="TreeGrafter"/>
</dbReference>
<comment type="caution">
    <text evidence="10">The sequence shown here is derived from an EMBL/GenBank/DDBJ whole genome shotgun (WGS) entry which is preliminary data.</text>
</comment>
<dbReference type="InterPro" id="IPR017853">
    <property type="entry name" value="GH"/>
</dbReference>
<dbReference type="Pfam" id="PF00728">
    <property type="entry name" value="Glyco_hydro_20"/>
    <property type="match status" value="1"/>
</dbReference>
<dbReference type="OrthoDB" id="428480at2759"/>
<evidence type="ECO:0000256" key="8">
    <source>
        <dbReference type="PIRSR" id="PIRSR625705-1"/>
    </source>
</evidence>
<evidence type="ECO:0000313" key="10">
    <source>
        <dbReference type="EMBL" id="KAG8227141.1"/>
    </source>
</evidence>
<sequence>TKVYTPEDIRKVVEYARARGVRVIPELDAPAHVGEGWQWAPNITVCFHNEPWQSYCVEPPCGQLDPTEPAVYPLLHNIYQDMLSLFDSDVFHMGGDEVNFNCWNSSAQVVNRMPNGGRSEKDFINIWAEFQRKAYAELVSANQGNKLPVALWTSHLIQAGSVGQNIDNETYIVQIWTTGQDAVIGDLVKEGFRVIMSNYDALYLDCGYGAWVGTGVNWCAPYKGWQVQYDNRPLELVTNQGVSLEKAKEYVLGAEAALWGEQVDGAALDGKIWPRAAAMGERLWSDPDEGWKAAEIRMLRHRERLVERGVAADSLEPLWCLHNQGSCYL</sequence>
<feature type="active site" description="Proton donor" evidence="8">
    <location>
        <position position="97"/>
    </location>
</feature>
<comment type="catalytic activity">
    <reaction evidence="1">
        <text>Hydrolysis of terminal non-reducing N-acetyl-D-hexosamine residues in N-acetyl-beta-D-hexosaminides.</text>
        <dbReference type="EC" id="3.2.1.52"/>
    </reaction>
</comment>
<evidence type="ECO:0000256" key="3">
    <source>
        <dbReference type="ARBA" id="ARBA00012663"/>
    </source>
</evidence>
<evidence type="ECO:0000256" key="6">
    <source>
        <dbReference type="ARBA" id="ARBA00023180"/>
    </source>
</evidence>
<dbReference type="EMBL" id="KZ308312">
    <property type="protein sequence ID" value="KAG8227141.1"/>
    <property type="molecule type" value="Genomic_DNA"/>
</dbReference>
<evidence type="ECO:0000256" key="7">
    <source>
        <dbReference type="ARBA" id="ARBA00023295"/>
    </source>
</evidence>
<reference evidence="10" key="2">
    <citation type="submission" date="2017-10" db="EMBL/GenBank/DDBJ databases">
        <title>Ladona fulva Genome sequencing and assembly.</title>
        <authorList>
            <person name="Murali S."/>
            <person name="Richards S."/>
            <person name="Bandaranaike D."/>
            <person name="Bellair M."/>
            <person name="Blankenburg K."/>
            <person name="Chao H."/>
            <person name="Dinh H."/>
            <person name="Doddapaneni H."/>
            <person name="Dugan-Rocha S."/>
            <person name="Elkadiri S."/>
            <person name="Gnanaolivu R."/>
            <person name="Hernandez B."/>
            <person name="Skinner E."/>
            <person name="Javaid M."/>
            <person name="Lee S."/>
            <person name="Li M."/>
            <person name="Ming W."/>
            <person name="Munidasa M."/>
            <person name="Muniz J."/>
            <person name="Nguyen L."/>
            <person name="Hughes D."/>
            <person name="Osuji N."/>
            <person name="Pu L.-L."/>
            <person name="Puazo M."/>
            <person name="Qu C."/>
            <person name="Quiroz J."/>
            <person name="Raj R."/>
            <person name="Weissenberger G."/>
            <person name="Xin Y."/>
            <person name="Zou X."/>
            <person name="Han Y."/>
            <person name="Worley K."/>
            <person name="Muzny D."/>
            <person name="Gibbs R."/>
        </authorList>
    </citation>
    <scope>NUCLEOTIDE SEQUENCE</scope>
    <source>
        <strain evidence="10">Sampled in the wild</strain>
    </source>
</reference>
<keyword evidence="6" id="KW-0325">Glycoprotein</keyword>
<keyword evidence="7" id="KW-0326">Glycosidase</keyword>
<evidence type="ECO:0000256" key="4">
    <source>
        <dbReference type="ARBA" id="ARBA00022729"/>
    </source>
</evidence>
<dbReference type="InterPro" id="IPR015883">
    <property type="entry name" value="Glyco_hydro_20_cat"/>
</dbReference>
<proteinExistence type="inferred from homology"/>
<reference evidence="10" key="1">
    <citation type="submission" date="2013-04" db="EMBL/GenBank/DDBJ databases">
        <authorList>
            <person name="Qu J."/>
            <person name="Murali S.C."/>
            <person name="Bandaranaike D."/>
            <person name="Bellair M."/>
            <person name="Blankenburg K."/>
            <person name="Chao H."/>
            <person name="Dinh H."/>
            <person name="Doddapaneni H."/>
            <person name="Downs B."/>
            <person name="Dugan-Rocha S."/>
            <person name="Elkadiri S."/>
            <person name="Gnanaolivu R.D."/>
            <person name="Hernandez B."/>
            <person name="Javaid M."/>
            <person name="Jayaseelan J.C."/>
            <person name="Lee S."/>
            <person name="Li M."/>
            <person name="Ming W."/>
            <person name="Munidasa M."/>
            <person name="Muniz J."/>
            <person name="Nguyen L."/>
            <person name="Ongeri F."/>
            <person name="Osuji N."/>
            <person name="Pu L.-L."/>
            <person name="Puazo M."/>
            <person name="Qu C."/>
            <person name="Quiroz J."/>
            <person name="Raj R."/>
            <person name="Weissenberger G."/>
            <person name="Xin Y."/>
            <person name="Zou X."/>
            <person name="Han Y."/>
            <person name="Richards S."/>
            <person name="Worley K."/>
            <person name="Muzny D."/>
            <person name="Gibbs R."/>
        </authorList>
    </citation>
    <scope>NUCLEOTIDE SEQUENCE</scope>
    <source>
        <strain evidence="10">Sampled in the wild</strain>
    </source>
</reference>
<accession>A0A8K0K3I6</accession>
<dbReference type="PANTHER" id="PTHR22600:SF26">
    <property type="entry name" value="BETA-N-ACETYLHEXOSAMINIDASE"/>
    <property type="match status" value="1"/>
</dbReference>
<comment type="similarity">
    <text evidence="2">Belongs to the glycosyl hydrolase 20 family.</text>
</comment>
<dbReference type="GO" id="GO:0005975">
    <property type="term" value="P:carbohydrate metabolic process"/>
    <property type="evidence" value="ECO:0007669"/>
    <property type="project" value="InterPro"/>
</dbReference>
<dbReference type="FunFam" id="3.20.20.80:FF:000063">
    <property type="entry name" value="Beta-hexosaminidase"/>
    <property type="match status" value="1"/>
</dbReference>
<evidence type="ECO:0000256" key="5">
    <source>
        <dbReference type="ARBA" id="ARBA00022801"/>
    </source>
</evidence>
<dbReference type="PANTHER" id="PTHR22600">
    <property type="entry name" value="BETA-HEXOSAMINIDASE"/>
    <property type="match status" value="1"/>
</dbReference>
<dbReference type="EC" id="3.2.1.52" evidence="3"/>
<keyword evidence="11" id="KW-1185">Reference proteome</keyword>
<dbReference type="InterPro" id="IPR025705">
    <property type="entry name" value="Beta_hexosaminidase_sua/sub"/>
</dbReference>
<evidence type="ECO:0000313" key="11">
    <source>
        <dbReference type="Proteomes" id="UP000792457"/>
    </source>
</evidence>
<evidence type="ECO:0000256" key="2">
    <source>
        <dbReference type="ARBA" id="ARBA00006285"/>
    </source>
</evidence>
<evidence type="ECO:0000256" key="1">
    <source>
        <dbReference type="ARBA" id="ARBA00001231"/>
    </source>
</evidence>
<dbReference type="AlphaFoldDB" id="A0A8K0K3I6"/>
<protein>
    <recommendedName>
        <fullName evidence="3">beta-N-acetylhexosaminidase</fullName>
        <ecNumber evidence="3">3.2.1.52</ecNumber>
    </recommendedName>
</protein>
<dbReference type="GO" id="GO:0016231">
    <property type="term" value="F:beta-N-acetylglucosaminidase activity"/>
    <property type="evidence" value="ECO:0007669"/>
    <property type="project" value="TreeGrafter"/>
</dbReference>
<keyword evidence="5" id="KW-0378">Hydrolase</keyword>
<dbReference type="Proteomes" id="UP000792457">
    <property type="component" value="Unassembled WGS sequence"/>
</dbReference>
<feature type="domain" description="Glycoside hydrolase family 20 catalytic" evidence="9">
    <location>
        <begin position="2"/>
        <end position="286"/>
    </location>
</feature>
<dbReference type="GO" id="GO:0005886">
    <property type="term" value="C:plasma membrane"/>
    <property type="evidence" value="ECO:0007669"/>
    <property type="project" value="TreeGrafter"/>
</dbReference>
<evidence type="ECO:0000259" key="9">
    <source>
        <dbReference type="Pfam" id="PF00728"/>
    </source>
</evidence>
<gene>
    <name evidence="10" type="ORF">J437_LFUL001685</name>
</gene>
<name>A0A8K0K3I6_LADFU</name>
<feature type="non-terminal residue" evidence="10">
    <location>
        <position position="1"/>
    </location>
</feature>